<organism evidence="1">
    <name type="scientific">hydrothermal vent metagenome</name>
    <dbReference type="NCBI Taxonomy" id="652676"/>
    <lineage>
        <taxon>unclassified sequences</taxon>
        <taxon>metagenomes</taxon>
        <taxon>ecological metagenomes</taxon>
    </lineage>
</organism>
<gene>
    <name evidence="1" type="ORF">MNBD_GAMMA26-1190</name>
</gene>
<evidence type="ECO:0008006" key="2">
    <source>
        <dbReference type="Google" id="ProtNLM"/>
    </source>
</evidence>
<sequence length="146" mass="17012">MFTNDRKKMRLVFTEAWRKHQAKLPMEPMEQIIASIVQQHPEYHKLIQNPDSALDKDFLPEGGQTNPFLHLSMHIALQEQISTNRPTGITGLYRQITKNTGDPHETEHQLMDCLAQMLWEAQREKRIPDEQAYLKSIRALIPNKKG</sequence>
<proteinExistence type="predicted"/>
<dbReference type="InterPro" id="IPR014993">
    <property type="entry name" value="DUF1841"/>
</dbReference>
<dbReference type="EMBL" id="UOFX01000056">
    <property type="protein sequence ID" value="VAX09746.1"/>
    <property type="molecule type" value="Genomic_DNA"/>
</dbReference>
<dbReference type="AlphaFoldDB" id="A0A3B1AUN8"/>
<protein>
    <recommendedName>
        <fullName evidence="2">DUF1841 domain-containing protein</fullName>
    </recommendedName>
</protein>
<evidence type="ECO:0000313" key="1">
    <source>
        <dbReference type="EMBL" id="VAX09746.1"/>
    </source>
</evidence>
<reference evidence="1" key="1">
    <citation type="submission" date="2018-06" db="EMBL/GenBank/DDBJ databases">
        <authorList>
            <person name="Zhirakovskaya E."/>
        </authorList>
    </citation>
    <scope>NUCLEOTIDE SEQUENCE</scope>
</reference>
<dbReference type="Pfam" id="PF08897">
    <property type="entry name" value="DUF1841"/>
    <property type="match status" value="1"/>
</dbReference>
<accession>A0A3B1AUN8</accession>
<name>A0A3B1AUN8_9ZZZZ</name>